<dbReference type="EMBL" id="WBVT01000006">
    <property type="protein sequence ID" value="KAB7790838.1"/>
    <property type="molecule type" value="Genomic_DNA"/>
</dbReference>
<feature type="transmembrane region" description="Helical" evidence="2">
    <location>
        <begin position="30"/>
        <end position="54"/>
    </location>
</feature>
<protein>
    <submittedName>
        <fullName evidence="3">Uncharacterized protein</fullName>
    </submittedName>
</protein>
<evidence type="ECO:0000256" key="2">
    <source>
        <dbReference type="SAM" id="Phobius"/>
    </source>
</evidence>
<organism evidence="3 4">
    <name type="scientific">Bifidobacterium leontopitheci</name>
    <dbReference type="NCBI Taxonomy" id="2650774"/>
    <lineage>
        <taxon>Bacteria</taxon>
        <taxon>Bacillati</taxon>
        <taxon>Actinomycetota</taxon>
        <taxon>Actinomycetes</taxon>
        <taxon>Bifidobacteriales</taxon>
        <taxon>Bifidobacteriaceae</taxon>
        <taxon>Bifidobacterium</taxon>
    </lineage>
</organism>
<accession>A0A6I1GRR6</accession>
<dbReference type="Proteomes" id="UP000441772">
    <property type="component" value="Unassembled WGS sequence"/>
</dbReference>
<feature type="region of interest" description="Disordered" evidence="1">
    <location>
        <begin position="1"/>
        <end position="26"/>
    </location>
</feature>
<keyword evidence="4" id="KW-1185">Reference proteome</keyword>
<evidence type="ECO:0000313" key="4">
    <source>
        <dbReference type="Proteomes" id="UP000441772"/>
    </source>
</evidence>
<evidence type="ECO:0000256" key="1">
    <source>
        <dbReference type="SAM" id="MobiDB-lite"/>
    </source>
</evidence>
<feature type="compositionally biased region" description="Polar residues" evidence="1">
    <location>
        <begin position="1"/>
        <end position="16"/>
    </location>
</feature>
<sequence>MAQIRSTAQIPSSPSSAHDPHGRSPSHGKLVTVMTVVAAVVVLALLSAFVWPGWALNKTDEVEQVQQQTAKEPTKPSIKATKLPDDATELLKAMPDSVLNYARTKAGTSETWQSASPLEEYTITYSTGTKSKDVTVIVGQWSDSDTAKKQYDALAENLTGKELKSGNVKVSGKTTGTYTVHADADGKQATALWQNDTAVFEVTGGKESVLRFYPSFPL</sequence>
<keyword evidence="2" id="KW-0812">Transmembrane</keyword>
<comment type="caution">
    <text evidence="3">The sequence shown here is derived from an EMBL/GenBank/DDBJ whole genome shotgun (WGS) entry which is preliminary data.</text>
</comment>
<dbReference type="AlphaFoldDB" id="A0A6I1GRR6"/>
<reference evidence="3 4" key="1">
    <citation type="submission" date="2019-09" db="EMBL/GenBank/DDBJ databases">
        <title>Characterization of the phylogenetic diversity of two novel species belonging to the genus Bifidobacterium: Bifidobacterium cebidarum sp. nov. and Bifidobacterium leontopitheci sp. nov.</title>
        <authorList>
            <person name="Lugli G.A."/>
            <person name="Duranti S."/>
            <person name="Milani C."/>
            <person name="Turroni F."/>
            <person name="Ventura M."/>
        </authorList>
    </citation>
    <scope>NUCLEOTIDE SEQUENCE [LARGE SCALE GENOMIC DNA]</scope>
    <source>
        <strain evidence="3 4">LMG 31471</strain>
    </source>
</reference>
<name>A0A6I1GRR6_9BIFI</name>
<evidence type="ECO:0000313" key="3">
    <source>
        <dbReference type="EMBL" id="KAB7790838.1"/>
    </source>
</evidence>
<keyword evidence="2" id="KW-1133">Transmembrane helix</keyword>
<proteinExistence type="predicted"/>
<keyword evidence="2" id="KW-0472">Membrane</keyword>
<gene>
    <name evidence="3" type="ORF">F7D09_0573</name>
</gene>